<evidence type="ECO:0000313" key="1">
    <source>
        <dbReference type="EMBL" id="NTZ50140.1"/>
    </source>
</evidence>
<evidence type="ECO:0000313" key="2">
    <source>
        <dbReference type="Proteomes" id="UP000729009"/>
    </source>
</evidence>
<protein>
    <recommendedName>
        <fullName evidence="3">Transcriptional regulator</fullName>
    </recommendedName>
</protein>
<organism evidence="1 2">
    <name type="scientific">Citrobacter gillenii</name>
    <dbReference type="NCBI Taxonomy" id="67828"/>
    <lineage>
        <taxon>Bacteria</taxon>
        <taxon>Pseudomonadati</taxon>
        <taxon>Pseudomonadota</taxon>
        <taxon>Gammaproteobacteria</taxon>
        <taxon>Enterobacterales</taxon>
        <taxon>Enterobacteriaceae</taxon>
        <taxon>Citrobacter</taxon>
        <taxon>Citrobacter freundii complex</taxon>
    </lineage>
</organism>
<reference evidence="1 2" key="1">
    <citation type="submission" date="2019-05" db="EMBL/GenBank/DDBJ databases">
        <title>Draft genomes of bacterial isolates retrieved from different Forrest soils.</title>
        <authorList>
            <person name="Soares-Castro P."/>
            <person name="Santos P.M."/>
        </authorList>
    </citation>
    <scope>NUCLEOTIDE SEQUENCE [LARGE SCALE GENOMIC DNA]</scope>
    <source>
        <strain evidence="1 2">UMG736</strain>
    </source>
</reference>
<evidence type="ECO:0008006" key="3">
    <source>
        <dbReference type="Google" id="ProtNLM"/>
    </source>
</evidence>
<name>A0ABD6M0U4_9ENTR</name>
<comment type="caution">
    <text evidence="1">The sequence shown here is derived from an EMBL/GenBank/DDBJ whole genome shotgun (WGS) entry which is preliminary data.</text>
</comment>
<gene>
    <name evidence="1" type="ORF">FCH32_07495</name>
</gene>
<sequence>MPASATRKSVPWWLANPDYFVAGWRCKHLIRPTFHAIRRPDKRNAIRHAIPDSRLLPLPPVLPA</sequence>
<dbReference type="EMBL" id="SUQN01000003">
    <property type="protein sequence ID" value="NTZ50140.1"/>
    <property type="molecule type" value="Genomic_DNA"/>
</dbReference>
<proteinExistence type="predicted"/>
<accession>A0ABD6M0U4</accession>
<dbReference type="AlphaFoldDB" id="A0ABD6M0U4"/>
<dbReference type="Proteomes" id="UP000729009">
    <property type="component" value="Unassembled WGS sequence"/>
</dbReference>
<keyword evidence="2" id="KW-1185">Reference proteome</keyword>